<organism evidence="8 9">
    <name type="scientific">Roseococcus pinisoli</name>
    <dbReference type="NCBI Taxonomy" id="2835040"/>
    <lineage>
        <taxon>Bacteria</taxon>
        <taxon>Pseudomonadati</taxon>
        <taxon>Pseudomonadota</taxon>
        <taxon>Alphaproteobacteria</taxon>
        <taxon>Acetobacterales</taxon>
        <taxon>Roseomonadaceae</taxon>
        <taxon>Roseococcus</taxon>
    </lineage>
</organism>
<sequence length="393" mass="41102">MTPTSDRRLIWGTALTQFIGWGTLFIPFSLVLQPMEADLGWSRWELTGALTVGLLTSGILGIPVGRWVDRRGGRAPLTYGALLGAAALAAWAAVDSLWVFYLIWIVMGCAHATALWIPAMAVVVALARQPTKAIAGITFITGFTGTVFIPVVAALVEGLGWRGALLALAALQLLPAVIAWAQFRGVPPPTPPTAIAKGDALRLAMRRPAFWGLALCFAAHVFIGVGLGSHLVPLLREHGLPETSVLLIVALHGPTQVAARAMLYFAGNRASMRLVGMFSAPLLVVALLWLAVAPPTFVWLLPFVACWAVADGLMTIVRAAGTAEILGRDGYGAITGALTLIGVLPRTAAPFVLALAWEAAGGYGPVPWLLAAVAALGAAAFVLAARDRGPAPA</sequence>
<evidence type="ECO:0000259" key="7">
    <source>
        <dbReference type="PROSITE" id="PS50850"/>
    </source>
</evidence>
<comment type="subcellular location">
    <subcellularLocation>
        <location evidence="1">Membrane</location>
        <topology evidence="1">Multi-pass membrane protein</topology>
    </subcellularLocation>
</comment>
<keyword evidence="2" id="KW-0813">Transport</keyword>
<dbReference type="InterPro" id="IPR052983">
    <property type="entry name" value="MFS_Riboflavin_Transporter"/>
</dbReference>
<dbReference type="PANTHER" id="PTHR43385:SF1">
    <property type="entry name" value="RIBOFLAVIN TRANSPORTER RIBJ"/>
    <property type="match status" value="1"/>
</dbReference>
<feature type="transmembrane region" description="Helical" evidence="6">
    <location>
        <begin position="274"/>
        <end position="292"/>
    </location>
</feature>
<evidence type="ECO:0000256" key="4">
    <source>
        <dbReference type="ARBA" id="ARBA00022989"/>
    </source>
</evidence>
<evidence type="ECO:0000313" key="8">
    <source>
        <dbReference type="EMBL" id="MBS7809790.1"/>
    </source>
</evidence>
<keyword evidence="3 6" id="KW-0812">Transmembrane</keyword>
<feature type="transmembrane region" description="Helical" evidence="6">
    <location>
        <begin position="100"/>
        <end position="126"/>
    </location>
</feature>
<keyword evidence="9" id="KW-1185">Reference proteome</keyword>
<evidence type="ECO:0000256" key="6">
    <source>
        <dbReference type="SAM" id="Phobius"/>
    </source>
</evidence>
<keyword evidence="5 6" id="KW-0472">Membrane</keyword>
<name>A0ABS5Q7Z3_9PROT</name>
<dbReference type="PROSITE" id="PS50850">
    <property type="entry name" value="MFS"/>
    <property type="match status" value="1"/>
</dbReference>
<accession>A0ABS5Q7Z3</accession>
<dbReference type="Proteomes" id="UP000766336">
    <property type="component" value="Unassembled WGS sequence"/>
</dbReference>
<feature type="transmembrane region" description="Helical" evidence="6">
    <location>
        <begin position="133"/>
        <end position="155"/>
    </location>
</feature>
<evidence type="ECO:0000256" key="3">
    <source>
        <dbReference type="ARBA" id="ARBA00022692"/>
    </source>
</evidence>
<feature type="transmembrane region" description="Helical" evidence="6">
    <location>
        <begin position="77"/>
        <end position="94"/>
    </location>
</feature>
<evidence type="ECO:0000256" key="2">
    <source>
        <dbReference type="ARBA" id="ARBA00022448"/>
    </source>
</evidence>
<feature type="transmembrane region" description="Helical" evidence="6">
    <location>
        <begin position="9"/>
        <end position="32"/>
    </location>
</feature>
<dbReference type="EMBL" id="JAHCDA010000001">
    <property type="protein sequence ID" value="MBS7809790.1"/>
    <property type="molecule type" value="Genomic_DNA"/>
</dbReference>
<evidence type="ECO:0000256" key="1">
    <source>
        <dbReference type="ARBA" id="ARBA00004141"/>
    </source>
</evidence>
<gene>
    <name evidence="8" type="ORF">KHU32_02500</name>
</gene>
<keyword evidence="4 6" id="KW-1133">Transmembrane helix</keyword>
<feature type="transmembrane region" description="Helical" evidence="6">
    <location>
        <begin position="210"/>
        <end position="232"/>
    </location>
</feature>
<comment type="caution">
    <text evidence="8">The sequence shown here is derived from an EMBL/GenBank/DDBJ whole genome shotgun (WGS) entry which is preliminary data.</text>
</comment>
<feature type="transmembrane region" description="Helical" evidence="6">
    <location>
        <begin position="244"/>
        <end position="267"/>
    </location>
</feature>
<feature type="transmembrane region" description="Helical" evidence="6">
    <location>
        <begin position="298"/>
        <end position="319"/>
    </location>
</feature>
<feature type="transmembrane region" description="Helical" evidence="6">
    <location>
        <begin position="161"/>
        <end position="181"/>
    </location>
</feature>
<dbReference type="RefSeq" id="WP_213668456.1">
    <property type="nucleotide sequence ID" value="NZ_JAHCDA010000001.1"/>
</dbReference>
<dbReference type="InterPro" id="IPR011701">
    <property type="entry name" value="MFS"/>
</dbReference>
<feature type="transmembrane region" description="Helical" evidence="6">
    <location>
        <begin position="44"/>
        <end position="65"/>
    </location>
</feature>
<dbReference type="PANTHER" id="PTHR43385">
    <property type="entry name" value="RIBOFLAVIN TRANSPORTER RIBJ"/>
    <property type="match status" value="1"/>
</dbReference>
<proteinExistence type="predicted"/>
<dbReference type="InterPro" id="IPR036259">
    <property type="entry name" value="MFS_trans_sf"/>
</dbReference>
<reference evidence="8 9" key="1">
    <citation type="submission" date="2021-05" db="EMBL/GenBank/DDBJ databases">
        <title>Roseococcus sp. XZZS9, whole genome shotgun sequencing project.</title>
        <authorList>
            <person name="Zhao G."/>
            <person name="Shen L."/>
        </authorList>
    </citation>
    <scope>NUCLEOTIDE SEQUENCE [LARGE SCALE GENOMIC DNA]</scope>
    <source>
        <strain evidence="8 9">XZZS9</strain>
    </source>
</reference>
<protein>
    <submittedName>
        <fullName evidence="8">MFS transporter</fullName>
    </submittedName>
</protein>
<dbReference type="SUPFAM" id="SSF103473">
    <property type="entry name" value="MFS general substrate transporter"/>
    <property type="match status" value="1"/>
</dbReference>
<dbReference type="InterPro" id="IPR020846">
    <property type="entry name" value="MFS_dom"/>
</dbReference>
<feature type="transmembrane region" description="Helical" evidence="6">
    <location>
        <begin position="368"/>
        <end position="385"/>
    </location>
</feature>
<evidence type="ECO:0000256" key="5">
    <source>
        <dbReference type="ARBA" id="ARBA00023136"/>
    </source>
</evidence>
<evidence type="ECO:0000313" key="9">
    <source>
        <dbReference type="Proteomes" id="UP000766336"/>
    </source>
</evidence>
<feature type="domain" description="Major facilitator superfamily (MFS) profile" evidence="7">
    <location>
        <begin position="9"/>
        <end position="389"/>
    </location>
</feature>
<feature type="transmembrane region" description="Helical" evidence="6">
    <location>
        <begin position="331"/>
        <end position="356"/>
    </location>
</feature>
<dbReference type="Pfam" id="PF07690">
    <property type="entry name" value="MFS_1"/>
    <property type="match status" value="1"/>
</dbReference>
<dbReference type="Gene3D" id="1.20.1250.20">
    <property type="entry name" value="MFS general substrate transporter like domains"/>
    <property type="match status" value="1"/>
</dbReference>